<dbReference type="NCBIfam" id="TIGR00497">
    <property type="entry name" value="hsdM"/>
    <property type="match status" value="1"/>
</dbReference>
<dbReference type="EC" id="2.1.1.72" evidence="2"/>
<reference evidence="10 11" key="1">
    <citation type="journal article" date="2016" name="Front. Microbiol.">
        <title>Fuerstia marisgermanicae gen. nov., sp. nov., an Unusual Member of the Phylum Planctomycetes from the German Wadden Sea.</title>
        <authorList>
            <person name="Kohn T."/>
            <person name="Heuer A."/>
            <person name="Jogler M."/>
            <person name="Vollmers J."/>
            <person name="Boedeker C."/>
            <person name="Bunk B."/>
            <person name="Rast P."/>
            <person name="Borchert D."/>
            <person name="Glockner I."/>
            <person name="Freese H.M."/>
            <person name="Klenk H.P."/>
            <person name="Overmann J."/>
            <person name="Kaster A.K."/>
            <person name="Rohde M."/>
            <person name="Wiegand S."/>
            <person name="Jogler C."/>
        </authorList>
    </citation>
    <scope>NUCLEOTIDE SEQUENCE [LARGE SCALE GENOMIC DNA]</scope>
    <source>
        <strain evidence="10 11">NH11</strain>
    </source>
</reference>
<dbReference type="GO" id="GO:0009307">
    <property type="term" value="P:DNA restriction-modification system"/>
    <property type="evidence" value="ECO:0007669"/>
    <property type="project" value="UniProtKB-KW"/>
</dbReference>
<dbReference type="PRINTS" id="PR00507">
    <property type="entry name" value="N12N6MTFRASE"/>
</dbReference>
<keyword evidence="5" id="KW-0949">S-adenosyl-L-methionine</keyword>
<dbReference type="RefSeq" id="WP_414655192.1">
    <property type="nucleotide sequence ID" value="NZ_CP017641.1"/>
</dbReference>
<dbReference type="InterPro" id="IPR022749">
    <property type="entry name" value="D12N6_MeTrfase_N"/>
</dbReference>
<accession>A0A1P8WLL6</accession>
<dbReference type="Pfam" id="PF02384">
    <property type="entry name" value="N6_Mtase"/>
    <property type="match status" value="1"/>
</dbReference>
<dbReference type="InterPro" id="IPR038333">
    <property type="entry name" value="T1MK-like_N_sf"/>
</dbReference>
<evidence type="ECO:0000256" key="1">
    <source>
        <dbReference type="ARBA" id="ARBA00006594"/>
    </source>
</evidence>
<dbReference type="Pfam" id="PF12161">
    <property type="entry name" value="HsdM_N"/>
    <property type="match status" value="1"/>
</dbReference>
<evidence type="ECO:0000259" key="8">
    <source>
        <dbReference type="Pfam" id="PF02384"/>
    </source>
</evidence>
<keyword evidence="6" id="KW-0680">Restriction system</keyword>
<dbReference type="REBASE" id="189201">
    <property type="entry name" value="M.FmaNH11ORF4609P"/>
</dbReference>
<dbReference type="InterPro" id="IPR051537">
    <property type="entry name" value="DNA_Adenine_Mtase"/>
</dbReference>
<evidence type="ECO:0000256" key="5">
    <source>
        <dbReference type="ARBA" id="ARBA00022691"/>
    </source>
</evidence>
<comment type="similarity">
    <text evidence="1">Belongs to the N(4)/N(6)-methyltransferase family.</text>
</comment>
<dbReference type="CDD" id="cd02440">
    <property type="entry name" value="AdoMet_MTases"/>
    <property type="match status" value="1"/>
</dbReference>
<evidence type="ECO:0000313" key="10">
    <source>
        <dbReference type="EMBL" id="APZ94958.1"/>
    </source>
</evidence>
<sequence>MGADEFRDYILGFIFYKYLSERMHLFADEILQHDGIKFDEIDEDTPDGLEMLDAIKDESVGRLGYFLKPSELFHQLAQKGAQKTGNFILEDLTAVLKHIEASTMGHDSEDDFEGLFEDLDLGSSKLGKTENQKNELIAKVLVHLDQIDFRLADTQADVLGDAYEYLIGQFASGAGKKAGEFYTPQQVSTILARIVTSGKQSLKNVYDPTCGSGSLLLRVAKELPEGELIQFYGQEMNPTTYNLARMNMILHGVHYQRFDLKNEDTLEHPAPEHADLRFDAIVANPPFSAKWSASAIHENDDRFSAYGKLAPKTKADFAFVQHMVHHLDDGGTMACVLPHGVLFRGAAEGHIRRYLIEDCNYLDAVIGLPSNIFYGTGIPTCILVLKKQRDNPDDILFIDASQGFEKVGNQNELRPEHIDRIIDTFRDRKSIEKLSHVADLSEVAENDYNLNIPRYVDTFDEEEPVDLDEVAAKLAALENDMVETNSVVAEFCQELGIKAPF</sequence>
<dbReference type="GO" id="GO:0009007">
    <property type="term" value="F:site-specific DNA-methyltransferase (adenine-specific) activity"/>
    <property type="evidence" value="ECO:0007669"/>
    <property type="project" value="UniProtKB-EC"/>
</dbReference>
<keyword evidence="4 10" id="KW-0808">Transferase</keyword>
<evidence type="ECO:0000313" key="11">
    <source>
        <dbReference type="Proteomes" id="UP000187735"/>
    </source>
</evidence>
<feature type="domain" description="DNA methylase adenine-specific" evidence="8">
    <location>
        <begin position="155"/>
        <end position="463"/>
    </location>
</feature>
<dbReference type="PANTHER" id="PTHR42933:SF1">
    <property type="entry name" value="SITE-SPECIFIC DNA-METHYLTRANSFERASE (ADENINE-SPECIFIC)"/>
    <property type="match status" value="1"/>
</dbReference>
<dbReference type="GO" id="GO:0032259">
    <property type="term" value="P:methylation"/>
    <property type="evidence" value="ECO:0007669"/>
    <property type="project" value="UniProtKB-KW"/>
</dbReference>
<organism evidence="10 11">
    <name type="scientific">Fuerstiella marisgermanici</name>
    <dbReference type="NCBI Taxonomy" id="1891926"/>
    <lineage>
        <taxon>Bacteria</taxon>
        <taxon>Pseudomonadati</taxon>
        <taxon>Planctomycetota</taxon>
        <taxon>Planctomycetia</taxon>
        <taxon>Planctomycetales</taxon>
        <taxon>Planctomycetaceae</taxon>
        <taxon>Fuerstiella</taxon>
    </lineage>
</organism>
<dbReference type="InterPro" id="IPR003356">
    <property type="entry name" value="DNA_methylase_A-5"/>
</dbReference>
<feature type="domain" description="N6 adenine-specific DNA methyltransferase N-terminal" evidence="9">
    <location>
        <begin position="1"/>
        <end position="143"/>
    </location>
</feature>
<comment type="catalytic activity">
    <reaction evidence="7">
        <text>a 2'-deoxyadenosine in DNA + S-adenosyl-L-methionine = an N(6)-methyl-2'-deoxyadenosine in DNA + S-adenosyl-L-homocysteine + H(+)</text>
        <dbReference type="Rhea" id="RHEA:15197"/>
        <dbReference type="Rhea" id="RHEA-COMP:12418"/>
        <dbReference type="Rhea" id="RHEA-COMP:12419"/>
        <dbReference type="ChEBI" id="CHEBI:15378"/>
        <dbReference type="ChEBI" id="CHEBI:57856"/>
        <dbReference type="ChEBI" id="CHEBI:59789"/>
        <dbReference type="ChEBI" id="CHEBI:90615"/>
        <dbReference type="ChEBI" id="CHEBI:90616"/>
        <dbReference type="EC" id="2.1.1.72"/>
    </reaction>
</comment>
<dbReference type="KEGG" id="fmr:Fuma_04609"/>
<dbReference type="Gene3D" id="1.20.1260.30">
    <property type="match status" value="1"/>
</dbReference>
<dbReference type="GO" id="GO:0008170">
    <property type="term" value="F:N-methyltransferase activity"/>
    <property type="evidence" value="ECO:0007669"/>
    <property type="project" value="InterPro"/>
</dbReference>
<dbReference type="InterPro" id="IPR002052">
    <property type="entry name" value="DNA_methylase_N6_adenine_CS"/>
</dbReference>
<dbReference type="InterPro" id="IPR029063">
    <property type="entry name" value="SAM-dependent_MTases_sf"/>
</dbReference>
<name>A0A1P8WLL6_9PLAN</name>
<dbReference type="InterPro" id="IPR004546">
    <property type="entry name" value="Restrct_endonuc_T1M"/>
</dbReference>
<dbReference type="Gene3D" id="3.40.50.150">
    <property type="entry name" value="Vaccinia Virus protein VP39"/>
    <property type="match status" value="1"/>
</dbReference>
<evidence type="ECO:0000256" key="2">
    <source>
        <dbReference type="ARBA" id="ARBA00011900"/>
    </source>
</evidence>
<evidence type="ECO:0000256" key="3">
    <source>
        <dbReference type="ARBA" id="ARBA00022603"/>
    </source>
</evidence>
<evidence type="ECO:0000256" key="4">
    <source>
        <dbReference type="ARBA" id="ARBA00022679"/>
    </source>
</evidence>
<dbReference type="STRING" id="1891926.Fuma_04609"/>
<dbReference type="EMBL" id="CP017641">
    <property type="protein sequence ID" value="APZ94958.1"/>
    <property type="molecule type" value="Genomic_DNA"/>
</dbReference>
<evidence type="ECO:0000256" key="7">
    <source>
        <dbReference type="ARBA" id="ARBA00047942"/>
    </source>
</evidence>
<dbReference type="SUPFAM" id="SSF53335">
    <property type="entry name" value="S-adenosyl-L-methionine-dependent methyltransferases"/>
    <property type="match status" value="1"/>
</dbReference>
<keyword evidence="11" id="KW-1185">Reference proteome</keyword>
<proteinExistence type="inferred from homology"/>
<dbReference type="GO" id="GO:0003677">
    <property type="term" value="F:DNA binding"/>
    <property type="evidence" value="ECO:0007669"/>
    <property type="project" value="InterPro"/>
</dbReference>
<dbReference type="Proteomes" id="UP000187735">
    <property type="component" value="Chromosome"/>
</dbReference>
<gene>
    <name evidence="10" type="ORF">Fuma_04609</name>
</gene>
<protein>
    <recommendedName>
        <fullName evidence="2">site-specific DNA-methyltransferase (adenine-specific)</fullName>
        <ecNumber evidence="2">2.1.1.72</ecNumber>
    </recommendedName>
</protein>
<dbReference type="PROSITE" id="PS00092">
    <property type="entry name" value="N6_MTASE"/>
    <property type="match status" value="1"/>
</dbReference>
<keyword evidence="3 10" id="KW-0489">Methyltransferase</keyword>
<dbReference type="AlphaFoldDB" id="A0A1P8WLL6"/>
<dbReference type="PANTHER" id="PTHR42933">
    <property type="entry name" value="SLR6095 PROTEIN"/>
    <property type="match status" value="1"/>
</dbReference>
<evidence type="ECO:0000259" key="9">
    <source>
        <dbReference type="Pfam" id="PF12161"/>
    </source>
</evidence>
<evidence type="ECO:0000256" key="6">
    <source>
        <dbReference type="ARBA" id="ARBA00022747"/>
    </source>
</evidence>